<keyword evidence="4" id="KW-1185">Reference proteome</keyword>
<dbReference type="SUPFAM" id="SSF55874">
    <property type="entry name" value="ATPase domain of HSP90 chaperone/DNA topoisomerase II/histidine kinase"/>
    <property type="match status" value="1"/>
</dbReference>
<dbReference type="EMBL" id="CP108125">
    <property type="protein sequence ID" value="WTO86382.1"/>
    <property type="molecule type" value="Genomic_DNA"/>
</dbReference>
<evidence type="ECO:0000256" key="1">
    <source>
        <dbReference type="ARBA" id="ARBA00022527"/>
    </source>
</evidence>
<dbReference type="Proteomes" id="UP001622690">
    <property type="component" value="Chromosome"/>
</dbReference>
<keyword evidence="1" id="KW-0808">Transferase</keyword>
<dbReference type="InterPro" id="IPR036890">
    <property type="entry name" value="HATPase_C_sf"/>
</dbReference>
<dbReference type="InterPro" id="IPR050267">
    <property type="entry name" value="Anti-sigma-factor_SerPK"/>
</dbReference>
<dbReference type="SMART" id="SM00387">
    <property type="entry name" value="HATPase_c"/>
    <property type="match status" value="1"/>
</dbReference>
<keyword evidence="3" id="KW-0067">ATP-binding</keyword>
<evidence type="ECO:0000313" key="3">
    <source>
        <dbReference type="EMBL" id="WTO86382.1"/>
    </source>
</evidence>
<dbReference type="PANTHER" id="PTHR35526:SF3">
    <property type="entry name" value="ANTI-SIGMA-F FACTOR RSBW"/>
    <property type="match status" value="1"/>
</dbReference>
<sequence>MITAQLCAAPSGEVEHLFSLPHTPGAVGGVRRRVRDVLADWNLPADAAADVLLVVSELITNAVVHALPPATLRVSRDQGDTCAAVRVEVTDTGPAAQPSAVDPDEHGRGLDIVSTLSERCGVRVQAGGTCRWAELRVTEG</sequence>
<organism evidence="3 4">
    <name type="scientific">Streptomyces nigra</name>
    <dbReference type="NCBI Taxonomy" id="1827580"/>
    <lineage>
        <taxon>Bacteria</taxon>
        <taxon>Bacillati</taxon>
        <taxon>Actinomycetota</taxon>
        <taxon>Actinomycetes</taxon>
        <taxon>Kitasatosporales</taxon>
        <taxon>Streptomycetaceae</taxon>
        <taxon>Streptomyces</taxon>
    </lineage>
</organism>
<dbReference type="CDD" id="cd16936">
    <property type="entry name" value="HATPase_RsbW-like"/>
    <property type="match status" value="1"/>
</dbReference>
<dbReference type="GO" id="GO:0005524">
    <property type="term" value="F:ATP binding"/>
    <property type="evidence" value="ECO:0007669"/>
    <property type="project" value="UniProtKB-KW"/>
</dbReference>
<accession>A0ABZ1J1G4</accession>
<keyword evidence="1" id="KW-0418">Kinase</keyword>
<evidence type="ECO:0000259" key="2">
    <source>
        <dbReference type="SMART" id="SM00387"/>
    </source>
</evidence>
<reference evidence="3 4" key="1">
    <citation type="submission" date="2022-10" db="EMBL/GenBank/DDBJ databases">
        <title>The complete genomes of actinobacterial strains from the NBC collection.</title>
        <authorList>
            <person name="Joergensen T.S."/>
            <person name="Alvarez Arevalo M."/>
            <person name="Sterndorff E.B."/>
            <person name="Faurdal D."/>
            <person name="Vuksanovic O."/>
            <person name="Mourched A.-S."/>
            <person name="Charusanti P."/>
            <person name="Shaw S."/>
            <person name="Blin K."/>
            <person name="Weber T."/>
        </authorList>
    </citation>
    <scope>NUCLEOTIDE SEQUENCE [LARGE SCALE GENOMIC DNA]</scope>
    <source>
        <strain evidence="3 4">NBC_00206</strain>
    </source>
</reference>
<dbReference type="PANTHER" id="PTHR35526">
    <property type="entry name" value="ANTI-SIGMA-F FACTOR RSBW-RELATED"/>
    <property type="match status" value="1"/>
</dbReference>
<evidence type="ECO:0000313" key="4">
    <source>
        <dbReference type="Proteomes" id="UP001622690"/>
    </source>
</evidence>
<gene>
    <name evidence="3" type="ORF">OHU27_29720</name>
</gene>
<protein>
    <submittedName>
        <fullName evidence="3">ATP-binding protein</fullName>
    </submittedName>
</protein>
<keyword evidence="3" id="KW-0547">Nucleotide-binding</keyword>
<dbReference type="Pfam" id="PF13581">
    <property type="entry name" value="HATPase_c_2"/>
    <property type="match status" value="1"/>
</dbReference>
<keyword evidence="1" id="KW-0723">Serine/threonine-protein kinase</keyword>
<dbReference type="InterPro" id="IPR003594">
    <property type="entry name" value="HATPase_dom"/>
</dbReference>
<feature type="domain" description="Histidine kinase/HSP90-like ATPase" evidence="2">
    <location>
        <begin position="46"/>
        <end position="139"/>
    </location>
</feature>
<dbReference type="RefSeq" id="WP_055619071.1">
    <property type="nucleotide sequence ID" value="NZ_CP108125.1"/>
</dbReference>
<name>A0ABZ1J1G4_9ACTN</name>
<proteinExistence type="predicted"/>
<dbReference type="Gene3D" id="3.30.565.10">
    <property type="entry name" value="Histidine kinase-like ATPase, C-terminal domain"/>
    <property type="match status" value="1"/>
</dbReference>